<dbReference type="GO" id="GO:0016987">
    <property type="term" value="F:sigma factor activity"/>
    <property type="evidence" value="ECO:0007669"/>
    <property type="project" value="UniProtKB-KW"/>
</dbReference>
<dbReference type="Gene3D" id="1.10.1740.10">
    <property type="match status" value="1"/>
</dbReference>
<dbReference type="GO" id="GO:0006352">
    <property type="term" value="P:DNA-templated transcription initiation"/>
    <property type="evidence" value="ECO:0007669"/>
    <property type="project" value="InterPro"/>
</dbReference>
<dbReference type="SUPFAM" id="SSF88946">
    <property type="entry name" value="Sigma2 domain of RNA polymerase sigma factors"/>
    <property type="match status" value="1"/>
</dbReference>
<evidence type="ECO:0000256" key="3">
    <source>
        <dbReference type="ARBA" id="ARBA00023082"/>
    </source>
</evidence>
<dbReference type="InterPro" id="IPR036388">
    <property type="entry name" value="WH-like_DNA-bd_sf"/>
</dbReference>
<dbReference type="SUPFAM" id="SSF88659">
    <property type="entry name" value="Sigma3 and sigma4 domains of RNA polymerase sigma factors"/>
    <property type="match status" value="1"/>
</dbReference>
<dbReference type="GO" id="GO:0003677">
    <property type="term" value="F:DNA binding"/>
    <property type="evidence" value="ECO:0007669"/>
    <property type="project" value="InterPro"/>
</dbReference>
<keyword evidence="2" id="KW-0805">Transcription regulation</keyword>
<dbReference type="CDD" id="cd06171">
    <property type="entry name" value="Sigma70_r4"/>
    <property type="match status" value="1"/>
</dbReference>
<keyword evidence="3" id="KW-0731">Sigma factor</keyword>
<dbReference type="NCBIfam" id="TIGR02937">
    <property type="entry name" value="sigma70-ECF"/>
    <property type="match status" value="1"/>
</dbReference>
<gene>
    <name evidence="7" type="ORF">GCM10007895_33630</name>
</gene>
<dbReference type="Pfam" id="PF08281">
    <property type="entry name" value="Sigma70_r4_2"/>
    <property type="match status" value="1"/>
</dbReference>
<dbReference type="AlphaFoldDB" id="A0AA37RZI0"/>
<dbReference type="InterPro" id="IPR007627">
    <property type="entry name" value="RNA_pol_sigma70_r2"/>
</dbReference>
<reference evidence="7" key="2">
    <citation type="submission" date="2023-01" db="EMBL/GenBank/DDBJ databases">
        <title>Draft genome sequence of Paraferrimonas sedimenticola strain NBRC 101628.</title>
        <authorList>
            <person name="Sun Q."/>
            <person name="Mori K."/>
        </authorList>
    </citation>
    <scope>NUCLEOTIDE SEQUENCE</scope>
    <source>
        <strain evidence="7">NBRC 101628</strain>
    </source>
</reference>
<keyword evidence="4" id="KW-0804">Transcription</keyword>
<evidence type="ECO:0008006" key="9">
    <source>
        <dbReference type="Google" id="ProtNLM"/>
    </source>
</evidence>
<dbReference type="InterPro" id="IPR013325">
    <property type="entry name" value="RNA_pol_sigma_r2"/>
</dbReference>
<dbReference type="InterPro" id="IPR039425">
    <property type="entry name" value="RNA_pol_sigma-70-like"/>
</dbReference>
<evidence type="ECO:0000256" key="2">
    <source>
        <dbReference type="ARBA" id="ARBA00023015"/>
    </source>
</evidence>
<sequence>MAPRLLNFVRKQSNDEQLAKDVVQETMLKVWTKAHLYDKSKGAGLTWIYSIARNAKFDILRRLKHQNDWIQGDDLWPVLEEPRDDEKLPREFEALVSEELRRLIETLPTAQAQVVDLVYLKGSSQQEVADVLGVPLGTVKSRLRLALTKMKEALNG</sequence>
<dbReference type="PANTHER" id="PTHR43133:SF62">
    <property type="entry name" value="RNA POLYMERASE SIGMA FACTOR SIGZ"/>
    <property type="match status" value="1"/>
</dbReference>
<accession>A0AA37RZI0</accession>
<feature type="domain" description="RNA polymerase sigma-70 region 2" evidence="5">
    <location>
        <begin position="2"/>
        <end position="64"/>
    </location>
</feature>
<dbReference type="InterPro" id="IPR013249">
    <property type="entry name" value="RNA_pol_sigma70_r4_t2"/>
</dbReference>
<evidence type="ECO:0000256" key="1">
    <source>
        <dbReference type="ARBA" id="ARBA00010641"/>
    </source>
</evidence>
<evidence type="ECO:0000313" key="7">
    <source>
        <dbReference type="EMBL" id="GLP98056.1"/>
    </source>
</evidence>
<dbReference type="Gene3D" id="1.10.10.10">
    <property type="entry name" value="Winged helix-like DNA-binding domain superfamily/Winged helix DNA-binding domain"/>
    <property type="match status" value="1"/>
</dbReference>
<feature type="domain" description="RNA polymerase sigma factor 70 region 4 type 2" evidence="6">
    <location>
        <begin position="98"/>
        <end position="150"/>
    </location>
</feature>
<evidence type="ECO:0000259" key="5">
    <source>
        <dbReference type="Pfam" id="PF04542"/>
    </source>
</evidence>
<proteinExistence type="inferred from homology"/>
<comment type="caution">
    <text evidence="7">The sequence shown here is derived from an EMBL/GenBank/DDBJ whole genome shotgun (WGS) entry which is preliminary data.</text>
</comment>
<evidence type="ECO:0000256" key="4">
    <source>
        <dbReference type="ARBA" id="ARBA00023163"/>
    </source>
</evidence>
<dbReference type="InterPro" id="IPR014284">
    <property type="entry name" value="RNA_pol_sigma-70_dom"/>
</dbReference>
<reference evidence="7" key="1">
    <citation type="journal article" date="2014" name="Int. J. Syst. Evol. Microbiol.">
        <title>Complete genome sequence of Corynebacterium casei LMG S-19264T (=DSM 44701T), isolated from a smear-ripened cheese.</title>
        <authorList>
            <consortium name="US DOE Joint Genome Institute (JGI-PGF)"/>
            <person name="Walter F."/>
            <person name="Albersmeier A."/>
            <person name="Kalinowski J."/>
            <person name="Ruckert C."/>
        </authorList>
    </citation>
    <scope>NUCLEOTIDE SEQUENCE</scope>
    <source>
        <strain evidence="7">NBRC 101628</strain>
    </source>
</reference>
<organism evidence="7 8">
    <name type="scientific">Paraferrimonas sedimenticola</name>
    <dbReference type="NCBI Taxonomy" id="375674"/>
    <lineage>
        <taxon>Bacteria</taxon>
        <taxon>Pseudomonadati</taxon>
        <taxon>Pseudomonadota</taxon>
        <taxon>Gammaproteobacteria</taxon>
        <taxon>Alteromonadales</taxon>
        <taxon>Ferrimonadaceae</taxon>
        <taxon>Paraferrimonas</taxon>
    </lineage>
</organism>
<dbReference type="Pfam" id="PF04542">
    <property type="entry name" value="Sigma70_r2"/>
    <property type="match status" value="1"/>
</dbReference>
<comment type="similarity">
    <text evidence="1">Belongs to the sigma-70 factor family. ECF subfamily.</text>
</comment>
<dbReference type="Proteomes" id="UP001161422">
    <property type="component" value="Unassembled WGS sequence"/>
</dbReference>
<dbReference type="PANTHER" id="PTHR43133">
    <property type="entry name" value="RNA POLYMERASE ECF-TYPE SIGMA FACTO"/>
    <property type="match status" value="1"/>
</dbReference>
<evidence type="ECO:0000313" key="8">
    <source>
        <dbReference type="Proteomes" id="UP001161422"/>
    </source>
</evidence>
<name>A0AA37RZI0_9GAMM</name>
<keyword evidence="8" id="KW-1185">Reference proteome</keyword>
<evidence type="ECO:0000259" key="6">
    <source>
        <dbReference type="Pfam" id="PF08281"/>
    </source>
</evidence>
<dbReference type="InterPro" id="IPR013324">
    <property type="entry name" value="RNA_pol_sigma_r3/r4-like"/>
</dbReference>
<dbReference type="EMBL" id="BSNC01000016">
    <property type="protein sequence ID" value="GLP98056.1"/>
    <property type="molecule type" value="Genomic_DNA"/>
</dbReference>
<protein>
    <recommendedName>
        <fullName evidence="9">RNA polymerase sigma-70 factor, ECF subfamily</fullName>
    </recommendedName>
</protein>